<keyword evidence="5" id="KW-0547">Nucleotide-binding</keyword>
<feature type="transmembrane region" description="Helical" evidence="11">
    <location>
        <begin position="196"/>
        <end position="214"/>
    </location>
</feature>
<dbReference type="GO" id="GO:0012505">
    <property type="term" value="C:endomembrane system"/>
    <property type="evidence" value="ECO:0007669"/>
    <property type="project" value="UniProtKB-SubCell"/>
</dbReference>
<dbReference type="Pfam" id="PF00005">
    <property type="entry name" value="ABC_tran"/>
    <property type="match status" value="2"/>
</dbReference>
<evidence type="ECO:0000256" key="8">
    <source>
        <dbReference type="ARBA" id="ARBA00023136"/>
    </source>
</evidence>
<gene>
    <name evidence="14" type="primary">VMR1_3</name>
    <name evidence="14" type="ORF">GRS66_007920</name>
</gene>
<evidence type="ECO:0000256" key="7">
    <source>
        <dbReference type="ARBA" id="ARBA00022989"/>
    </source>
</evidence>
<dbReference type="GO" id="GO:0042908">
    <property type="term" value="P:xenobiotic transport"/>
    <property type="evidence" value="ECO:0007669"/>
    <property type="project" value="UniProtKB-ARBA"/>
</dbReference>
<dbReference type="FunFam" id="3.40.50.300:FF:000565">
    <property type="entry name" value="ABC bile acid transporter"/>
    <property type="match status" value="1"/>
</dbReference>
<evidence type="ECO:0000313" key="15">
    <source>
        <dbReference type="Proteomes" id="UP000501346"/>
    </source>
</evidence>
<feature type="transmembrane region" description="Helical" evidence="11">
    <location>
        <begin position="29"/>
        <end position="47"/>
    </location>
</feature>
<feature type="domain" description="ABC transmembrane type-1" evidence="13">
    <location>
        <begin position="344"/>
        <end position="634"/>
    </location>
</feature>
<feature type="transmembrane region" description="Helical" evidence="11">
    <location>
        <begin position="1147"/>
        <end position="1166"/>
    </location>
</feature>
<feature type="transmembrane region" description="Helical" evidence="11">
    <location>
        <begin position="1231"/>
        <end position="1254"/>
    </location>
</feature>
<feature type="domain" description="ABC transporter" evidence="12">
    <location>
        <begin position="666"/>
        <end position="910"/>
    </location>
</feature>
<dbReference type="PROSITE" id="PS50893">
    <property type="entry name" value="ABC_TRANSPORTER_2"/>
    <property type="match status" value="2"/>
</dbReference>
<feature type="transmembrane region" description="Helical" evidence="11">
    <location>
        <begin position="380"/>
        <end position="398"/>
    </location>
</feature>
<dbReference type="InterPro" id="IPR027417">
    <property type="entry name" value="P-loop_NTPase"/>
</dbReference>
<dbReference type="GO" id="GO:0016887">
    <property type="term" value="F:ATP hydrolysis activity"/>
    <property type="evidence" value="ECO:0007669"/>
    <property type="project" value="InterPro"/>
</dbReference>
<feature type="compositionally biased region" description="Polar residues" evidence="10">
    <location>
        <begin position="922"/>
        <end position="934"/>
    </location>
</feature>
<evidence type="ECO:0000256" key="11">
    <source>
        <dbReference type="SAM" id="Phobius"/>
    </source>
</evidence>
<keyword evidence="4" id="KW-0677">Repeat</keyword>
<keyword evidence="7 11" id="KW-1133">Transmembrane helix</keyword>
<dbReference type="Gene3D" id="3.40.50.300">
    <property type="entry name" value="P-loop containing nucleotide triphosphate hydrolases"/>
    <property type="match status" value="2"/>
</dbReference>
<feature type="transmembrane region" description="Helical" evidence="11">
    <location>
        <begin position="1044"/>
        <end position="1061"/>
    </location>
</feature>
<dbReference type="PANTHER" id="PTHR24223:SF353">
    <property type="entry name" value="ABC TRANSPORTER ATP-BINDING PROTEIN_PERMEASE VMR1-RELATED"/>
    <property type="match status" value="1"/>
</dbReference>
<evidence type="ECO:0000256" key="4">
    <source>
        <dbReference type="ARBA" id="ARBA00022737"/>
    </source>
</evidence>
<evidence type="ECO:0000256" key="9">
    <source>
        <dbReference type="ARBA" id="ARBA00023180"/>
    </source>
</evidence>
<dbReference type="FunFam" id="1.20.1560.10:FF:000010">
    <property type="entry name" value="Multidrug resistance-associated ABC transporter"/>
    <property type="match status" value="1"/>
</dbReference>
<feature type="transmembrane region" description="Helical" evidence="11">
    <location>
        <begin position="572"/>
        <end position="597"/>
    </location>
</feature>
<evidence type="ECO:0000259" key="13">
    <source>
        <dbReference type="PROSITE" id="PS50929"/>
    </source>
</evidence>
<dbReference type="InterPro" id="IPR011527">
    <property type="entry name" value="ABC1_TM_dom"/>
</dbReference>
<feature type="transmembrane region" description="Helical" evidence="11">
    <location>
        <begin position="467"/>
        <end position="485"/>
    </location>
</feature>
<dbReference type="CDD" id="cd18604">
    <property type="entry name" value="ABC_6TM_VMR1_D2_like"/>
    <property type="match status" value="1"/>
</dbReference>
<dbReference type="GO" id="GO:0140359">
    <property type="term" value="F:ABC-type transporter activity"/>
    <property type="evidence" value="ECO:0007669"/>
    <property type="project" value="InterPro"/>
</dbReference>
<dbReference type="GO" id="GO:0000329">
    <property type="term" value="C:fungal-type vacuole membrane"/>
    <property type="evidence" value="ECO:0007669"/>
    <property type="project" value="TreeGrafter"/>
</dbReference>
<feature type="transmembrane region" description="Helical" evidence="11">
    <location>
        <begin position="1260"/>
        <end position="1280"/>
    </location>
</feature>
<dbReference type="EMBL" id="CP049005">
    <property type="protein sequence ID" value="QID85349.1"/>
    <property type="molecule type" value="Genomic_DNA"/>
</dbReference>
<organism evidence="14 15">
    <name type="scientific">Saccharomyces pastorianus</name>
    <name type="common">Lager yeast</name>
    <name type="synonym">Saccharomyces cerevisiae x Saccharomyces eubayanus</name>
    <dbReference type="NCBI Taxonomy" id="27292"/>
    <lineage>
        <taxon>Eukaryota</taxon>
        <taxon>Fungi</taxon>
        <taxon>Dikarya</taxon>
        <taxon>Ascomycota</taxon>
        <taxon>Saccharomycotina</taxon>
        <taxon>Saccharomycetes</taxon>
        <taxon>Saccharomycetales</taxon>
        <taxon>Saccharomycetaceae</taxon>
        <taxon>Saccharomyces</taxon>
    </lineage>
</organism>
<name>A0A6C1E8J0_SACPS</name>
<keyword evidence="15" id="KW-1185">Reference proteome</keyword>
<dbReference type="OrthoDB" id="6500128at2759"/>
<dbReference type="PROSITE" id="PS00211">
    <property type="entry name" value="ABC_TRANSPORTER_1"/>
    <property type="match status" value="2"/>
</dbReference>
<feature type="transmembrane region" description="Helical" evidence="11">
    <location>
        <begin position="491"/>
        <end position="510"/>
    </location>
</feature>
<dbReference type="SUPFAM" id="SSF90123">
    <property type="entry name" value="ABC transporter transmembrane region"/>
    <property type="match status" value="2"/>
</dbReference>
<dbReference type="InterPro" id="IPR050173">
    <property type="entry name" value="ABC_transporter_C-like"/>
</dbReference>
<evidence type="ECO:0000256" key="5">
    <source>
        <dbReference type="ARBA" id="ARBA00022741"/>
    </source>
</evidence>
<keyword evidence="3 11" id="KW-0812">Transmembrane</keyword>
<dbReference type="Pfam" id="PF00664">
    <property type="entry name" value="ABC_membrane"/>
    <property type="match status" value="2"/>
</dbReference>
<evidence type="ECO:0000259" key="12">
    <source>
        <dbReference type="PROSITE" id="PS50893"/>
    </source>
</evidence>
<dbReference type="InterPro" id="IPR003439">
    <property type="entry name" value="ABC_transporter-like_ATP-bd"/>
</dbReference>
<feature type="transmembrane region" description="Helical" evidence="11">
    <location>
        <begin position="1122"/>
        <end position="1141"/>
    </location>
</feature>
<feature type="transmembrane region" description="Helical" evidence="11">
    <location>
        <begin position="140"/>
        <end position="158"/>
    </location>
</feature>
<dbReference type="InterPro" id="IPR003593">
    <property type="entry name" value="AAA+_ATPase"/>
</dbReference>
<sequence length="1599" mass="182494">MVRDSAIIRSNDPFWDIDDFTRFGRAQLLNFYLPWAIIISIAVYEIYRCITSRNKKLPEPGLVNEYLYGSQQQEVGEEEDERLLQSHYAPVLYVDRKENGEILKQRHFDIKDIDVKKIDAKNHGGLTFKNPTTADHFRKLFEIVLVFLQVISLSVLRVTNVNTELTNRDISVLLLLWLLLLSLTLRRLYRPTENHWNTCFAAYTVIWISTWFPLRSMYIGHINDTPTRIFYVFEFTIISILQLIMLTSPFKDNQLIMYTRDNSILPSKEHISSILSLITWSWITDFIWHAQKYTIKLKDIWGLSMEEYSVFILKRFAKGNDMSTKNGLTVSLFKFFRCNLIVELLWIAVNSIVNLFPTILMKKFLEIVDDPGESVSSMNLAWLYIFAMFICRLTIAICNSQAQFIADKICLKIRTILIGEIYSKALRRKLFTAPKNNDDTTSVSANLGTIINLISIDSFKVSEISTYFFMTVQAIIMVLIVVGLLFKFLGISAFAGILIILMMFPLNFRLAELIGKFQKSALQCTDKRIAKLNECLQNIRIVKYFAWENNISKDIKLIRQNELRFLLQKSMVWALSSFLWFVTPTLVTGVTFAIYIFVQHQELNAPLAFTTLSLFTLLKTPLDQLSNMLSFMNQSKVSLDRIVKFINEDDTEKYNQLTVSPDENKIEFKNATLTWNENDTESTIFRLCDLNITFQIGKLNLILGSTGSGKSALLMGLLGELHLISGSITVPGLEPRHDLIPDHNGLTNSFAYCSQNAWLLNGTVKNNIIFNGAYDDVRYRKVIDACGLKRDLEILPAGDSTEIGEKGITLSGGQKQRISLARAVYSNAKHLLLDDCLSAVDSHTAVWIYENCITGPMMEKRTCILVTHNVSLTIRKAHFAVILENGKVKNQGAIKKLEKEGIFKEEIAQMPYEGNRAEKSGNETSDLQESTSQKTKADTEDTKFGGDLIQKGQLVKDEQKSNGAISLDVYKWYLKYFGGWKALTALLTLYVITQVLFISQSWWIRYWVNDSKPHIETSGFSMNELPLKRTVVDRIDPPKSKHTVLYYLGMYFGIGFIQALLGGTKTFATFFAGIQASRKIFDDMLDLVLHAKIRFFDVTPIGRIMNRFAKDIEGVDQELTPYLEVTMFCLIQCTSIIFLITIITPRFLIVAVVVFILYYFIGMWYLTASRELKRIDSITKSPIFQHFSETLVGVCTIRAFGDEKRFILENLDKIDQNNRAFFYLSVAVKWFAFRVDIIGAFIVLASGSFILININNIDSGLAGISLTYAILFTDGALWLVRLYSAFEMNMNSVERLKEYSSIEQENYFDYNKDHIQELQQSSWPEHGQIEVKNLSLRYALNLPPVMKNVSFTVEPQSKVGIVGRTGAGKSTIITALFRLLEPETGHIKIDGCDISQIDLVTLRRAITIIPQDPVLFTGTIKSNVDPYDEYDNKKIFKVLAQVNLISAGDIEAAQNMGENSITVRNKFINLQTEITEGGQNISQGERQLLFIVRSLLREPKIILLDEATSSVDYESDNLIQGIIRNEFHKSTILTIAHRLRSVIDYDKVLVMDAGEVKEYDHPSNLLKNEQSIFSSMCRDSGDLELLKQLANQSRERSTQ</sequence>
<evidence type="ECO:0000256" key="1">
    <source>
        <dbReference type="ARBA" id="ARBA00004127"/>
    </source>
</evidence>
<evidence type="ECO:0000256" key="10">
    <source>
        <dbReference type="SAM" id="MobiDB-lite"/>
    </source>
</evidence>
<feature type="transmembrane region" description="Helical" evidence="11">
    <location>
        <begin position="170"/>
        <end position="189"/>
    </location>
</feature>
<feature type="transmembrane region" description="Helical" evidence="11">
    <location>
        <begin position="229"/>
        <end position="250"/>
    </location>
</feature>
<dbReference type="Gene3D" id="1.20.1560.10">
    <property type="entry name" value="ABC transporter type 1, transmembrane domain"/>
    <property type="match status" value="2"/>
</dbReference>
<dbReference type="GO" id="GO:0005524">
    <property type="term" value="F:ATP binding"/>
    <property type="evidence" value="ECO:0007669"/>
    <property type="project" value="UniProtKB-KW"/>
</dbReference>
<keyword evidence="2" id="KW-0813">Transport</keyword>
<reference evidence="14 15" key="1">
    <citation type="journal article" date="2019" name="BMC Genomics">
        <title>Chromosome level assembly and comparative genome analysis confirm lager-brewing yeasts originated from a single hybridization.</title>
        <authorList>
            <person name="Salazar A.N."/>
            <person name="Gorter de Vries A.R."/>
            <person name="van den Broek M."/>
            <person name="Brouwers N."/>
            <person name="de la Torre Cortes P."/>
            <person name="Kuijpers N.G.A."/>
            <person name="Daran J.G."/>
            <person name="Abeel T."/>
        </authorList>
    </citation>
    <scope>NUCLEOTIDE SEQUENCE [LARGE SCALE GENOMIC DNA]</scope>
    <source>
        <strain evidence="14 15">CBS 1483</strain>
    </source>
</reference>
<dbReference type="PROSITE" id="PS50929">
    <property type="entry name" value="ABC_TM1F"/>
    <property type="match status" value="2"/>
</dbReference>
<keyword evidence="9" id="KW-0325">Glycoprotein</keyword>
<comment type="subcellular location">
    <subcellularLocation>
        <location evidence="1">Endomembrane system</location>
        <topology evidence="1">Multi-pass membrane protein</topology>
    </subcellularLocation>
</comment>
<evidence type="ECO:0000256" key="3">
    <source>
        <dbReference type="ARBA" id="ARBA00022692"/>
    </source>
</evidence>
<accession>A0A6C1E8J0</accession>
<dbReference type="InterPro" id="IPR036640">
    <property type="entry name" value="ABC1_TM_sf"/>
</dbReference>
<dbReference type="FunFam" id="3.40.50.300:FF:000825">
    <property type="entry name" value="ABC bile acid transporter"/>
    <property type="match status" value="1"/>
</dbReference>
<evidence type="ECO:0000313" key="14">
    <source>
        <dbReference type="EMBL" id="QID85349.1"/>
    </source>
</evidence>
<feature type="domain" description="ABC transporter" evidence="12">
    <location>
        <begin position="1329"/>
        <end position="1578"/>
    </location>
</feature>
<proteinExistence type="predicted"/>
<keyword evidence="6 14" id="KW-0067">ATP-binding</keyword>
<evidence type="ECO:0000256" key="6">
    <source>
        <dbReference type="ARBA" id="ARBA00022840"/>
    </source>
</evidence>
<dbReference type="PANTHER" id="PTHR24223">
    <property type="entry name" value="ATP-BINDING CASSETTE SUB-FAMILY C"/>
    <property type="match status" value="1"/>
</dbReference>
<dbReference type="InterPro" id="IPR017871">
    <property type="entry name" value="ABC_transporter-like_CS"/>
</dbReference>
<evidence type="ECO:0000256" key="2">
    <source>
        <dbReference type="ARBA" id="ARBA00022448"/>
    </source>
</evidence>
<dbReference type="CDD" id="cd18596">
    <property type="entry name" value="ABC_6TM_VMR1_D1_like"/>
    <property type="match status" value="1"/>
</dbReference>
<dbReference type="Proteomes" id="UP000501346">
    <property type="component" value="Chromosome SeVIII-SeXV"/>
</dbReference>
<dbReference type="SUPFAM" id="SSF52540">
    <property type="entry name" value="P-loop containing nucleoside triphosphate hydrolases"/>
    <property type="match status" value="2"/>
</dbReference>
<dbReference type="CDD" id="cd03250">
    <property type="entry name" value="ABCC_MRP_domain1"/>
    <property type="match status" value="1"/>
</dbReference>
<protein>
    <submittedName>
        <fullName evidence="14">ABC transporter ATP-binding protein/permease vmr1</fullName>
    </submittedName>
</protein>
<feature type="region of interest" description="Disordered" evidence="10">
    <location>
        <begin position="914"/>
        <end position="942"/>
    </location>
</feature>
<dbReference type="SMART" id="SM00382">
    <property type="entry name" value="AAA"/>
    <property type="match status" value="2"/>
</dbReference>
<keyword evidence="8 11" id="KW-0472">Membrane</keyword>
<feature type="domain" description="ABC transmembrane type-1" evidence="13">
    <location>
        <begin position="985"/>
        <end position="1288"/>
    </location>
</feature>
<feature type="transmembrane region" description="Helical" evidence="11">
    <location>
        <begin position="338"/>
        <end position="360"/>
    </location>
</feature>
<dbReference type="CDD" id="cd03369">
    <property type="entry name" value="ABCC_NFT1"/>
    <property type="match status" value="1"/>
</dbReference>
<feature type="transmembrane region" description="Helical" evidence="11">
    <location>
        <begin position="982"/>
        <end position="1004"/>
    </location>
</feature>